<evidence type="ECO:0000313" key="2">
    <source>
        <dbReference type="Proteomes" id="UP000198604"/>
    </source>
</evidence>
<dbReference type="STRING" id="1608583.BN1356_01350"/>
<evidence type="ECO:0000313" key="1">
    <source>
        <dbReference type="EMBL" id="CQR25007.1"/>
    </source>
</evidence>
<keyword evidence="2" id="KW-1185">Reference proteome</keyword>
<gene>
    <name evidence="1" type="ORF">BN1356_01350</name>
</gene>
<protein>
    <submittedName>
        <fullName evidence="1">Uncharacterized protein</fullName>
    </submittedName>
</protein>
<dbReference type="EMBL" id="CTEN01000003">
    <property type="protein sequence ID" value="CQR25007.1"/>
    <property type="molecule type" value="Genomic_DNA"/>
</dbReference>
<dbReference type="AlphaFoldDB" id="A0A0E4H5E1"/>
<dbReference type="RefSeq" id="WP_093650602.1">
    <property type="nucleotide sequence ID" value="NZ_CTEN01000003.1"/>
</dbReference>
<proteinExistence type="predicted"/>
<sequence>MTRAEANQIIDCCYVHLMVMKHHYEKTREFELDIIEKANLEQINELLFAIQTGIDRGYFIDIEVTCINDDTTQLWEEVSQTFSK</sequence>
<dbReference type="Proteomes" id="UP000198604">
    <property type="component" value="Unassembled WGS sequence"/>
</dbReference>
<organism evidence="1 2">
    <name type="scientific">Streptococcus varani</name>
    <dbReference type="NCBI Taxonomy" id="1608583"/>
    <lineage>
        <taxon>Bacteria</taxon>
        <taxon>Bacillati</taxon>
        <taxon>Bacillota</taxon>
        <taxon>Bacilli</taxon>
        <taxon>Lactobacillales</taxon>
        <taxon>Streptococcaceae</taxon>
        <taxon>Streptococcus</taxon>
    </lineage>
</organism>
<name>A0A0E4H5E1_9STRE</name>
<dbReference type="OrthoDB" id="2223795at2"/>
<accession>A0A0E4H5E1</accession>
<reference evidence="2" key="1">
    <citation type="submission" date="2015-03" db="EMBL/GenBank/DDBJ databases">
        <authorList>
            <person name="Urmite Genomes"/>
        </authorList>
    </citation>
    <scope>NUCLEOTIDE SEQUENCE [LARGE SCALE GENOMIC DNA]</scope>
    <source>
        <strain evidence="2">FF10</strain>
    </source>
</reference>